<dbReference type="PROSITE" id="PS51186">
    <property type="entry name" value="GNAT"/>
    <property type="match status" value="1"/>
</dbReference>
<gene>
    <name evidence="5" type="primary">NAA30</name>
    <name evidence="5" type="ORF">HK103_005741</name>
</gene>
<reference evidence="5" key="1">
    <citation type="submission" date="2020-05" db="EMBL/GenBank/DDBJ databases">
        <title>Phylogenomic resolution of chytrid fungi.</title>
        <authorList>
            <person name="Stajich J.E."/>
            <person name="Amses K."/>
            <person name="Simmons R."/>
            <person name="Seto K."/>
            <person name="Myers J."/>
            <person name="Bonds A."/>
            <person name="Quandt C.A."/>
            <person name="Barry K."/>
            <person name="Liu P."/>
            <person name="Grigoriev I."/>
            <person name="Longcore J.E."/>
            <person name="James T.Y."/>
        </authorList>
    </citation>
    <scope>NUCLEOTIDE SEQUENCE</scope>
    <source>
        <strain evidence="5">PLAUS21</strain>
    </source>
</reference>
<dbReference type="InterPro" id="IPR016181">
    <property type="entry name" value="Acyl_CoA_acyltransferase"/>
</dbReference>
<accession>A0AAD5UII4</accession>
<dbReference type="InterPro" id="IPR044542">
    <property type="entry name" value="NAA30-like"/>
</dbReference>
<evidence type="ECO:0000256" key="2">
    <source>
        <dbReference type="ARBA" id="ARBA00023315"/>
    </source>
</evidence>
<dbReference type="AlphaFoldDB" id="A0AAD5UII4"/>
<dbReference type="GO" id="GO:0004596">
    <property type="term" value="F:protein-N-terminal amino-acid acetyltransferase activity"/>
    <property type="evidence" value="ECO:0007669"/>
    <property type="project" value="InterPro"/>
</dbReference>
<keyword evidence="6" id="KW-1185">Reference proteome</keyword>
<comment type="similarity">
    <text evidence="3">Belongs to the acetyltransferase family. MAK3 subfamily.</text>
</comment>
<comment type="caution">
    <text evidence="5">The sequence shown here is derived from an EMBL/GenBank/DDBJ whole genome shotgun (WGS) entry which is preliminary data.</text>
</comment>
<keyword evidence="2" id="KW-0012">Acyltransferase</keyword>
<dbReference type="InterPro" id="IPR000182">
    <property type="entry name" value="GNAT_dom"/>
</dbReference>
<feature type="domain" description="N-acetyltransferase" evidence="4">
    <location>
        <begin position="5"/>
        <end position="152"/>
    </location>
</feature>
<protein>
    <submittedName>
        <fullName evidence="5">N-alpha-acetyltransferase 30</fullName>
    </submittedName>
</protein>
<evidence type="ECO:0000256" key="1">
    <source>
        <dbReference type="ARBA" id="ARBA00022679"/>
    </source>
</evidence>
<evidence type="ECO:0000256" key="3">
    <source>
        <dbReference type="ARBA" id="ARBA00024025"/>
    </source>
</evidence>
<sequence>MEEFSVVKVQDESELKEIMELVEKDLSEPYTIYTYRYFLNNSPGLSFTIRKGKLIGAIVCKLEPHGNTPKRGYIAMLAVDKEYRNKGIATKLVKRCIEEMISRDADEIVLEAEISNQGALKLYEKLGFVRDKRLNRYYLNGKDAFRLKLWLK</sequence>
<keyword evidence="1" id="KW-0808">Transferase</keyword>
<dbReference type="SUPFAM" id="SSF55729">
    <property type="entry name" value="Acyl-CoA N-acyltransferases (Nat)"/>
    <property type="match status" value="1"/>
</dbReference>
<dbReference type="PANTHER" id="PTHR45896:SF1">
    <property type="entry name" value="N-ALPHA-ACETYLTRANSFERASE 30"/>
    <property type="match status" value="1"/>
</dbReference>
<dbReference type="Pfam" id="PF00583">
    <property type="entry name" value="Acetyltransf_1"/>
    <property type="match status" value="1"/>
</dbReference>
<evidence type="ECO:0000259" key="4">
    <source>
        <dbReference type="PROSITE" id="PS51186"/>
    </source>
</evidence>
<dbReference type="Gene3D" id="3.40.630.30">
    <property type="match status" value="1"/>
</dbReference>
<name>A0AAD5UII4_9FUNG</name>
<evidence type="ECO:0000313" key="5">
    <source>
        <dbReference type="EMBL" id="KAJ3256058.1"/>
    </source>
</evidence>
<dbReference type="CDD" id="cd04301">
    <property type="entry name" value="NAT_SF"/>
    <property type="match status" value="1"/>
</dbReference>
<dbReference type="GO" id="GO:0031417">
    <property type="term" value="C:NatC complex"/>
    <property type="evidence" value="ECO:0007669"/>
    <property type="project" value="TreeGrafter"/>
</dbReference>
<organism evidence="5 6">
    <name type="scientific">Boothiomyces macroporosus</name>
    <dbReference type="NCBI Taxonomy" id="261099"/>
    <lineage>
        <taxon>Eukaryota</taxon>
        <taxon>Fungi</taxon>
        <taxon>Fungi incertae sedis</taxon>
        <taxon>Chytridiomycota</taxon>
        <taxon>Chytridiomycota incertae sedis</taxon>
        <taxon>Chytridiomycetes</taxon>
        <taxon>Rhizophydiales</taxon>
        <taxon>Terramycetaceae</taxon>
        <taxon>Boothiomyces</taxon>
    </lineage>
</organism>
<proteinExistence type="inferred from homology"/>
<dbReference type="EMBL" id="JADGKB010000056">
    <property type="protein sequence ID" value="KAJ3256058.1"/>
    <property type="molecule type" value="Genomic_DNA"/>
</dbReference>
<dbReference type="Proteomes" id="UP001210925">
    <property type="component" value="Unassembled WGS sequence"/>
</dbReference>
<dbReference type="PANTHER" id="PTHR45896">
    <property type="entry name" value="N-ALPHA-ACETYLTRANSFERASE 30"/>
    <property type="match status" value="1"/>
</dbReference>
<evidence type="ECO:0000313" key="6">
    <source>
        <dbReference type="Proteomes" id="UP001210925"/>
    </source>
</evidence>